<evidence type="ECO:0000313" key="2">
    <source>
        <dbReference type="EMBL" id="RAR77298.1"/>
    </source>
</evidence>
<keyword evidence="1" id="KW-0175">Coiled coil</keyword>
<dbReference type="AlphaFoldDB" id="A0A328YTI4"/>
<dbReference type="OrthoDB" id="8585321at2"/>
<proteinExistence type="predicted"/>
<protein>
    <submittedName>
        <fullName evidence="2">Uncharacterized protein</fullName>
    </submittedName>
</protein>
<evidence type="ECO:0000256" key="1">
    <source>
        <dbReference type="SAM" id="Coils"/>
    </source>
</evidence>
<comment type="caution">
    <text evidence="2">The sequence shown here is derived from an EMBL/GenBank/DDBJ whole genome shotgun (WGS) entry which is preliminary data.</text>
</comment>
<reference evidence="2 3" key="1">
    <citation type="submission" date="2018-06" db="EMBL/GenBank/DDBJ databases">
        <title>Genomic Encyclopedia of Archaeal and Bacterial Type Strains, Phase II (KMG-II): from individual species to whole genera.</title>
        <authorList>
            <person name="Goeker M."/>
        </authorList>
    </citation>
    <scope>NUCLEOTIDE SEQUENCE [LARGE SCALE GENOMIC DNA]</scope>
    <source>
        <strain evidence="2 3">CFPB 3232</strain>
    </source>
</reference>
<dbReference type="RefSeq" id="WP_111879605.1">
    <property type="nucleotide sequence ID" value="NZ_CBCSGC010000099.1"/>
</dbReference>
<dbReference type="EMBL" id="QLTA01000038">
    <property type="protein sequence ID" value="RAR77298.1"/>
    <property type="molecule type" value="Genomic_DNA"/>
</dbReference>
<dbReference type="InterPro" id="IPR046703">
    <property type="entry name" value="DUF6776"/>
</dbReference>
<dbReference type="Proteomes" id="UP000248856">
    <property type="component" value="Unassembled WGS sequence"/>
</dbReference>
<evidence type="ECO:0000313" key="3">
    <source>
        <dbReference type="Proteomes" id="UP000248856"/>
    </source>
</evidence>
<sequence>MRLKLLRRRLTISAPRVAIRSAMPWPLRWVLLAVFFGLCAALALWAFEFGKSIAGLDSHARDELMQLRQEVARLREETRIRHDASSAEGSLLTAERVALERVMARMRQLEADNRTLRDDLGFFEKLIPAGKADGVSIRGLQAEAVSAGQLRWQVLVIQPVRNAPTFKGRLELLVEGSRDGKPWTQALAGASQPLQFEHYRRVEGVSEIPANAVVKTMTARVLEGSAVRAVHHFSME</sequence>
<feature type="coiled-coil region" evidence="1">
    <location>
        <begin position="57"/>
        <end position="126"/>
    </location>
</feature>
<gene>
    <name evidence="2" type="ORF">AX018_103834</name>
</gene>
<organism evidence="2 3">
    <name type="scientific">Paracidovorax anthurii</name>
    <dbReference type="NCBI Taxonomy" id="78229"/>
    <lineage>
        <taxon>Bacteria</taxon>
        <taxon>Pseudomonadati</taxon>
        <taxon>Pseudomonadota</taxon>
        <taxon>Betaproteobacteria</taxon>
        <taxon>Burkholderiales</taxon>
        <taxon>Comamonadaceae</taxon>
        <taxon>Paracidovorax</taxon>
    </lineage>
</organism>
<accession>A0A328YTI4</accession>
<keyword evidence="3" id="KW-1185">Reference proteome</keyword>
<dbReference type="Pfam" id="PF20567">
    <property type="entry name" value="DUF6776"/>
    <property type="match status" value="1"/>
</dbReference>
<name>A0A328YTI4_9BURK</name>